<dbReference type="RefSeq" id="WP_212516632.1">
    <property type="nucleotide sequence ID" value="NZ_JAGSOH010000006.1"/>
</dbReference>
<dbReference type="PANTHER" id="PTHR18964">
    <property type="entry name" value="ROK (REPRESSOR, ORF, KINASE) FAMILY"/>
    <property type="match status" value="1"/>
</dbReference>
<dbReference type="EMBL" id="JAGSOH010000006">
    <property type="protein sequence ID" value="MBR7825480.1"/>
    <property type="molecule type" value="Genomic_DNA"/>
</dbReference>
<dbReference type="Gene3D" id="1.10.10.10">
    <property type="entry name" value="Winged helix-like DNA-binding domain superfamily/Winged helix DNA-binding domain"/>
    <property type="match status" value="1"/>
</dbReference>
<dbReference type="InterPro" id="IPR000835">
    <property type="entry name" value="HTH_MarR-typ"/>
</dbReference>
<dbReference type="InterPro" id="IPR043129">
    <property type="entry name" value="ATPase_NBD"/>
</dbReference>
<dbReference type="Proteomes" id="UP000676325">
    <property type="component" value="Unassembled WGS sequence"/>
</dbReference>
<evidence type="ECO:0000256" key="1">
    <source>
        <dbReference type="ARBA" id="ARBA00006479"/>
    </source>
</evidence>
<evidence type="ECO:0000313" key="3">
    <source>
        <dbReference type="EMBL" id="MBR7825480.1"/>
    </source>
</evidence>
<accession>A0A941IEQ2</accession>
<dbReference type="GO" id="GO:0003700">
    <property type="term" value="F:DNA-binding transcription factor activity"/>
    <property type="evidence" value="ECO:0007669"/>
    <property type="project" value="InterPro"/>
</dbReference>
<dbReference type="SUPFAM" id="SSF46785">
    <property type="entry name" value="Winged helix' DNA-binding domain"/>
    <property type="match status" value="1"/>
</dbReference>
<dbReference type="InterPro" id="IPR049874">
    <property type="entry name" value="ROK_cs"/>
</dbReference>
<dbReference type="AlphaFoldDB" id="A0A941IEQ2"/>
<dbReference type="InterPro" id="IPR036390">
    <property type="entry name" value="WH_DNA-bd_sf"/>
</dbReference>
<comment type="similarity">
    <text evidence="1">Belongs to the ROK (NagC/XylR) family.</text>
</comment>
<evidence type="ECO:0000313" key="4">
    <source>
        <dbReference type="Proteomes" id="UP000676325"/>
    </source>
</evidence>
<protein>
    <submittedName>
        <fullName evidence="3">ROK family transcriptional regulator</fullName>
    </submittedName>
</protein>
<dbReference type="PANTHER" id="PTHR18964:SF149">
    <property type="entry name" value="BIFUNCTIONAL UDP-N-ACETYLGLUCOSAMINE 2-EPIMERASE_N-ACETYLMANNOSAMINE KINASE"/>
    <property type="match status" value="1"/>
</dbReference>
<dbReference type="InterPro" id="IPR011991">
    <property type="entry name" value="ArsR-like_HTH"/>
</dbReference>
<dbReference type="InterPro" id="IPR000600">
    <property type="entry name" value="ROK"/>
</dbReference>
<comment type="caution">
    <text evidence="3">The sequence shown here is derived from an EMBL/GenBank/DDBJ whole genome shotgun (WGS) entry which is preliminary data.</text>
</comment>
<dbReference type="SUPFAM" id="SSF53067">
    <property type="entry name" value="Actin-like ATPase domain"/>
    <property type="match status" value="1"/>
</dbReference>
<name>A0A941IEQ2_9ACTN</name>
<dbReference type="InterPro" id="IPR036388">
    <property type="entry name" value="WH-like_DNA-bd_sf"/>
</dbReference>
<proteinExistence type="inferred from homology"/>
<dbReference type="CDD" id="cd00090">
    <property type="entry name" value="HTH_ARSR"/>
    <property type="match status" value="1"/>
</dbReference>
<dbReference type="PROSITE" id="PS01125">
    <property type="entry name" value="ROK"/>
    <property type="match status" value="1"/>
</dbReference>
<evidence type="ECO:0000259" key="2">
    <source>
        <dbReference type="Pfam" id="PF01047"/>
    </source>
</evidence>
<reference evidence="3" key="1">
    <citation type="submission" date="2021-04" db="EMBL/GenBank/DDBJ databases">
        <title>Genome based classification of Actinospica acidithermotolerans sp. nov., an actinobacterium isolated from an Indonesian hot spring.</title>
        <authorList>
            <person name="Kusuma A.B."/>
            <person name="Putra K.E."/>
            <person name="Nafisah S."/>
            <person name="Loh J."/>
            <person name="Nouioui I."/>
            <person name="Goodfellow M."/>
        </authorList>
    </citation>
    <scope>NUCLEOTIDE SEQUENCE</scope>
    <source>
        <strain evidence="3">MGRD01-02</strain>
    </source>
</reference>
<dbReference type="Gene3D" id="3.30.420.40">
    <property type="match status" value="2"/>
</dbReference>
<sequence>MRWGAGSVSGDMTRTAVLAILARHGGLSRAEIAEQLELSPATITTITRRLLDAGLVEEGEPRTSHTGRPSIPLELVPDSAHALGVQVAHEHVTGVLTQLDATVVHGFRHPFDPSRPDAVDVLTTLIRSEIESAAERRLPLLGVGIAVPGVVEPETGTLRMSVRLGWTGMPLAARMRAALGVPVFVDNDISAVTAAERLYGAGADCADFLLVAIGEGIGLGMVLDGAPYRGAAGAAGEFGHMPILQDGPVCSCGNRGCLETQVSTESLLRRARELGIVGPAASLEDLRAVAAEGDQAGLDLLHRAGELLGRALAGSVNLLGPERVVVIGEISMLWPFLAASFHRALADHLLPCVRETSIDTRPWADDLIAIGAAGIVLATPLAAPRQSIRSGV</sequence>
<keyword evidence="4" id="KW-1185">Reference proteome</keyword>
<organism evidence="3 4">
    <name type="scientific">Actinospica acidithermotolerans</name>
    <dbReference type="NCBI Taxonomy" id="2828514"/>
    <lineage>
        <taxon>Bacteria</taxon>
        <taxon>Bacillati</taxon>
        <taxon>Actinomycetota</taxon>
        <taxon>Actinomycetes</taxon>
        <taxon>Catenulisporales</taxon>
        <taxon>Actinospicaceae</taxon>
        <taxon>Actinospica</taxon>
    </lineage>
</organism>
<gene>
    <name evidence="3" type="ORF">KDK95_04125</name>
</gene>
<feature type="domain" description="HTH marR-type" evidence="2">
    <location>
        <begin position="12"/>
        <end position="57"/>
    </location>
</feature>
<dbReference type="Pfam" id="PF01047">
    <property type="entry name" value="MarR"/>
    <property type="match status" value="1"/>
</dbReference>
<dbReference type="Pfam" id="PF00480">
    <property type="entry name" value="ROK"/>
    <property type="match status" value="1"/>
</dbReference>